<dbReference type="InterPro" id="IPR011682">
    <property type="entry name" value="Glyco_hydro_38_C"/>
</dbReference>
<dbReference type="EMBL" id="JBHULR010000007">
    <property type="protein sequence ID" value="MFD2548979.1"/>
    <property type="molecule type" value="Genomic_DNA"/>
</dbReference>
<dbReference type="InterPro" id="IPR013780">
    <property type="entry name" value="Glyco_hydro_b"/>
</dbReference>
<dbReference type="Gene3D" id="2.70.98.30">
    <property type="entry name" value="Golgi alpha-mannosidase II, domain 4"/>
    <property type="match status" value="1"/>
</dbReference>
<dbReference type="InterPro" id="IPR011330">
    <property type="entry name" value="Glyco_hydro/deAcase_b/a-brl"/>
</dbReference>
<feature type="domain" description="Glycoside hydrolase family 38 N-terminal" evidence="2">
    <location>
        <begin position="65"/>
        <end position="235"/>
    </location>
</feature>
<keyword evidence="5" id="KW-1185">Reference proteome</keyword>
<dbReference type="Pfam" id="PF07748">
    <property type="entry name" value="Glyco_hydro_38C"/>
    <property type="match status" value="1"/>
</dbReference>
<accession>A0ABW5KL56</accession>
<organism evidence="4 5">
    <name type="scientific">Sphingobacterium suaedae</name>
    <dbReference type="NCBI Taxonomy" id="1686402"/>
    <lineage>
        <taxon>Bacteria</taxon>
        <taxon>Pseudomonadati</taxon>
        <taxon>Bacteroidota</taxon>
        <taxon>Sphingobacteriia</taxon>
        <taxon>Sphingobacteriales</taxon>
        <taxon>Sphingobacteriaceae</taxon>
        <taxon>Sphingobacterium</taxon>
    </lineage>
</organism>
<feature type="chain" id="PRO_5045340299" evidence="1">
    <location>
        <begin position="23"/>
        <end position="856"/>
    </location>
</feature>
<name>A0ABW5KL56_9SPHI</name>
<evidence type="ECO:0000259" key="3">
    <source>
        <dbReference type="Pfam" id="PF07748"/>
    </source>
</evidence>
<evidence type="ECO:0000256" key="1">
    <source>
        <dbReference type="SAM" id="SignalP"/>
    </source>
</evidence>
<dbReference type="GO" id="GO:0016787">
    <property type="term" value="F:hydrolase activity"/>
    <property type="evidence" value="ECO:0007669"/>
    <property type="project" value="UniProtKB-KW"/>
</dbReference>
<reference evidence="5" key="1">
    <citation type="journal article" date="2019" name="Int. J. Syst. Evol. Microbiol.">
        <title>The Global Catalogue of Microorganisms (GCM) 10K type strain sequencing project: providing services to taxonomists for standard genome sequencing and annotation.</title>
        <authorList>
            <consortium name="The Broad Institute Genomics Platform"/>
            <consortium name="The Broad Institute Genome Sequencing Center for Infectious Disease"/>
            <person name="Wu L."/>
            <person name="Ma J."/>
        </authorList>
    </citation>
    <scope>NUCLEOTIDE SEQUENCE [LARGE SCALE GENOMIC DNA]</scope>
    <source>
        <strain evidence="5">KCTC 42662</strain>
    </source>
</reference>
<evidence type="ECO:0000259" key="2">
    <source>
        <dbReference type="Pfam" id="PF01074"/>
    </source>
</evidence>
<dbReference type="InterPro" id="IPR011013">
    <property type="entry name" value="Gal_mutarotase_sf_dom"/>
</dbReference>
<gene>
    <name evidence="4" type="ORF">ACFSR5_15115</name>
</gene>
<dbReference type="PANTHER" id="PTHR46017:SF1">
    <property type="entry name" value="ALPHA-MANNOSIDASE 2C1"/>
    <property type="match status" value="1"/>
</dbReference>
<proteinExistence type="predicted"/>
<feature type="domain" description="Glycosyl hydrolase family 38 C-terminal" evidence="3">
    <location>
        <begin position="489"/>
        <end position="688"/>
    </location>
</feature>
<evidence type="ECO:0000313" key="5">
    <source>
        <dbReference type="Proteomes" id="UP001597545"/>
    </source>
</evidence>
<dbReference type="SUPFAM" id="SSF88713">
    <property type="entry name" value="Glycoside hydrolase/deacetylase"/>
    <property type="match status" value="1"/>
</dbReference>
<evidence type="ECO:0000313" key="4">
    <source>
        <dbReference type="EMBL" id="MFD2548979.1"/>
    </source>
</evidence>
<dbReference type="Gene3D" id="2.60.40.1180">
    <property type="entry name" value="Golgi alpha-mannosidase II"/>
    <property type="match status" value="1"/>
</dbReference>
<keyword evidence="1" id="KW-0732">Signal</keyword>
<protein>
    <submittedName>
        <fullName evidence="4">Glycoside hydrolase family 38 C-terminal domain-containing protein</fullName>
    </submittedName>
</protein>
<dbReference type="Proteomes" id="UP001597545">
    <property type="component" value="Unassembled WGS sequence"/>
</dbReference>
<dbReference type="PANTHER" id="PTHR46017">
    <property type="entry name" value="ALPHA-MANNOSIDASE 2C1"/>
    <property type="match status" value="1"/>
</dbReference>
<dbReference type="Gene3D" id="3.20.110.10">
    <property type="entry name" value="Glycoside hydrolase 38, N terminal domain"/>
    <property type="match status" value="1"/>
</dbReference>
<dbReference type="SUPFAM" id="SSF74650">
    <property type="entry name" value="Galactose mutarotase-like"/>
    <property type="match status" value="1"/>
</dbReference>
<dbReference type="InterPro" id="IPR027291">
    <property type="entry name" value="Glyco_hydro_38_N_sf"/>
</dbReference>
<dbReference type="Pfam" id="PF01074">
    <property type="entry name" value="Glyco_hydro_38N"/>
    <property type="match status" value="1"/>
</dbReference>
<sequence length="856" mass="96591">MNQIVKFLTSIVLLAAPPMLYAQKPYFADGYHGGIYGHYPLWVTGFMASKLSSHPEWRVGLEIEPETWDTVRIRDPHGYSRFSELAAGSRVDFTNPTYAQPYCYNISGESIIRQFEYGMRKISGHFPGVQYHTYAVEEPCFTSSLPQLLRQFGFRYAVLKCPNTCWGGYTAAFGGELVNWTGPDGTSILSVPRYASEDLEENSTWQTTAWDNSTDFIQAAYTQGIQNPVGMCYQDAGWKNGPWLGTGDAIKNGSTYVTWTEYMEKISSGKTDLDWRLSQEDIHVNLMWGSQALQRIAQNVRRAENSIIMAEKIAAMAALENGYLPEDKYVREAWRTLMMAQHHDSWIVPYNKLNGEQTWEQAVNSWTDTCTSLSDTIVKGAVASYSKNSVHTDDLGHIRIFNTVATQRSEVVRVELPKKFPRKGISVQNSKGIELPYKIEQDRGQIWLTFRADLAGLGYATYALRKTVSNPAKDERAQVKIAEDGRYVIENDMYRMTLDPTKGGTITSLRAKFAGGKELVEGKGEYGFNEVSGHFYDLGKTFSSMESDARISVLQDDRFAIKIKVEGSVASHPLTQFITLQAGRRRIDLELDINWKGNVGIGEYRQQQSWTDNRRAYTDDRFKLKVLFSSTLSKAELYKNAPFDVCRSSQKNTFFGTWDSIKHNVILNWVDLVQDNGAFGMALFSDHTTSYIYGEGYPLGLTAQYSGSGLWGVDYKISAPLRMRYALVPHQGRWDSAGIAMESARWNEPLISRYGRGFQERDRTIVCSSDTGLEIPAMKVEENGDLLLRLYNAQEGSRTHRLTLGFPVQAIAEELLNGQTIGMVRATQMGENTSLSVDMPSHGIKTLRIKKKNKFN</sequence>
<dbReference type="InterPro" id="IPR000602">
    <property type="entry name" value="Glyco_hydro_38_N"/>
</dbReference>
<dbReference type="RefSeq" id="WP_380905288.1">
    <property type="nucleotide sequence ID" value="NZ_JBHUEG010000006.1"/>
</dbReference>
<feature type="signal peptide" evidence="1">
    <location>
        <begin position="1"/>
        <end position="22"/>
    </location>
</feature>
<comment type="caution">
    <text evidence="4">The sequence shown here is derived from an EMBL/GenBank/DDBJ whole genome shotgun (WGS) entry which is preliminary data.</text>
</comment>
<keyword evidence="4" id="KW-0378">Hydrolase</keyword>